<name>A0A099WTJ9_PORCN</name>
<dbReference type="GO" id="GO:0043200">
    <property type="term" value="P:response to amino acid"/>
    <property type="evidence" value="ECO:0007669"/>
    <property type="project" value="TreeGrafter"/>
</dbReference>
<dbReference type="InterPro" id="IPR019888">
    <property type="entry name" value="Tscrpt_reg_AsnC-like"/>
</dbReference>
<reference evidence="5 6" key="1">
    <citation type="submission" date="2014-08" db="EMBL/GenBank/DDBJ databases">
        <title>Porphyromonas cangingivalis strain:COT-109_OH1386 Genome sequencing.</title>
        <authorList>
            <person name="Wallis C."/>
            <person name="Deusch O."/>
            <person name="O'Flynn C."/>
            <person name="Davis I."/>
            <person name="Jospin G."/>
            <person name="Darling A.E."/>
            <person name="Coil D.A."/>
            <person name="Alexiev A."/>
            <person name="Horsfall A."/>
            <person name="Kirkwood N."/>
            <person name="Harris S."/>
            <person name="Eisen J.A."/>
        </authorList>
    </citation>
    <scope>NUCLEOTIDE SEQUENCE [LARGE SCALE GENOMIC DNA]</scope>
    <source>
        <strain evidence="6">COT-109 OH1386</strain>
    </source>
</reference>
<dbReference type="Pfam" id="PF01037">
    <property type="entry name" value="AsnC_trans_reg"/>
    <property type="match status" value="1"/>
</dbReference>
<dbReference type="Gene3D" id="1.10.10.10">
    <property type="entry name" value="Winged helix-like DNA-binding domain superfamily/Winged helix DNA-binding domain"/>
    <property type="match status" value="1"/>
</dbReference>
<dbReference type="STRING" id="36874.HQ34_08190"/>
<dbReference type="InterPro" id="IPR019887">
    <property type="entry name" value="Tscrpt_reg_AsnC/Lrp_C"/>
</dbReference>
<dbReference type="OrthoDB" id="1094536at2"/>
<dbReference type="RefSeq" id="WP_036847987.1">
    <property type="nucleotide sequence ID" value="NZ_CALTZT010000010.1"/>
</dbReference>
<dbReference type="GO" id="GO:0043565">
    <property type="term" value="F:sequence-specific DNA binding"/>
    <property type="evidence" value="ECO:0007669"/>
    <property type="project" value="InterPro"/>
</dbReference>
<keyword evidence="3" id="KW-0804">Transcription</keyword>
<dbReference type="AlphaFoldDB" id="A0A099WTJ9"/>
<dbReference type="InterPro" id="IPR011991">
    <property type="entry name" value="ArsR-like_HTH"/>
</dbReference>
<dbReference type="CDD" id="cd00090">
    <property type="entry name" value="HTH_ARSR"/>
    <property type="match status" value="1"/>
</dbReference>
<sequence length="157" mass="17644">MVKIDNLDRKILNVIISNARTPFKEIADSCGVSRAAVHQRVQRLIEAKVITGSGYHVDYKLLGYTTYTYVGVKLEKGSLFREVSEALKQINEIVECHFTTGAYAMLIKVISRDNAHLMEVLSEHIQNIPGVLSTETMISLEENFSRPYVLTDIVDGK</sequence>
<evidence type="ECO:0000259" key="4">
    <source>
        <dbReference type="PROSITE" id="PS50956"/>
    </source>
</evidence>
<dbReference type="SUPFAM" id="SSF46785">
    <property type="entry name" value="Winged helix' DNA-binding domain"/>
    <property type="match status" value="1"/>
</dbReference>
<protein>
    <submittedName>
        <fullName evidence="5">Transcriptional regulator</fullName>
    </submittedName>
</protein>
<keyword evidence="1" id="KW-0805">Transcription regulation</keyword>
<dbReference type="Proteomes" id="UP000030125">
    <property type="component" value="Unassembled WGS sequence"/>
</dbReference>
<gene>
    <name evidence="5" type="ORF">HQ35_00855</name>
</gene>
<dbReference type="GO" id="GO:0005829">
    <property type="term" value="C:cytosol"/>
    <property type="evidence" value="ECO:0007669"/>
    <property type="project" value="TreeGrafter"/>
</dbReference>
<dbReference type="PANTHER" id="PTHR30154">
    <property type="entry name" value="LEUCINE-RESPONSIVE REGULATORY PROTEIN"/>
    <property type="match status" value="1"/>
</dbReference>
<keyword evidence="2" id="KW-0238">DNA-binding</keyword>
<feature type="domain" description="HTH asnC-type" evidence="4">
    <location>
        <begin position="4"/>
        <end position="65"/>
    </location>
</feature>
<evidence type="ECO:0000256" key="1">
    <source>
        <dbReference type="ARBA" id="ARBA00023015"/>
    </source>
</evidence>
<accession>A0A099WTJ9</accession>
<dbReference type="Pfam" id="PF13404">
    <property type="entry name" value="HTH_AsnC-type"/>
    <property type="match status" value="1"/>
</dbReference>
<dbReference type="EMBL" id="JQJD01000002">
    <property type="protein sequence ID" value="KGN83185.1"/>
    <property type="molecule type" value="Genomic_DNA"/>
</dbReference>
<dbReference type="PANTHER" id="PTHR30154:SF34">
    <property type="entry name" value="TRANSCRIPTIONAL REGULATOR AZLB"/>
    <property type="match status" value="1"/>
</dbReference>
<dbReference type="PROSITE" id="PS50956">
    <property type="entry name" value="HTH_ASNC_2"/>
    <property type="match status" value="1"/>
</dbReference>
<dbReference type="GO" id="GO:0006355">
    <property type="term" value="P:regulation of DNA-templated transcription"/>
    <property type="evidence" value="ECO:0007669"/>
    <property type="project" value="UniProtKB-ARBA"/>
</dbReference>
<dbReference type="SUPFAM" id="SSF54909">
    <property type="entry name" value="Dimeric alpha+beta barrel"/>
    <property type="match status" value="1"/>
</dbReference>
<evidence type="ECO:0000313" key="5">
    <source>
        <dbReference type="EMBL" id="KGN83185.1"/>
    </source>
</evidence>
<evidence type="ECO:0000313" key="6">
    <source>
        <dbReference type="Proteomes" id="UP000030125"/>
    </source>
</evidence>
<keyword evidence="6" id="KW-1185">Reference proteome</keyword>
<dbReference type="InterPro" id="IPR036390">
    <property type="entry name" value="WH_DNA-bd_sf"/>
</dbReference>
<organism evidence="5 6">
    <name type="scientific">Porphyromonas cangingivalis</name>
    <dbReference type="NCBI Taxonomy" id="36874"/>
    <lineage>
        <taxon>Bacteria</taxon>
        <taxon>Pseudomonadati</taxon>
        <taxon>Bacteroidota</taxon>
        <taxon>Bacteroidia</taxon>
        <taxon>Bacteroidales</taxon>
        <taxon>Porphyromonadaceae</taxon>
        <taxon>Porphyromonas</taxon>
    </lineage>
</organism>
<dbReference type="SMART" id="SM00344">
    <property type="entry name" value="HTH_ASNC"/>
    <property type="match status" value="1"/>
</dbReference>
<proteinExistence type="predicted"/>
<comment type="caution">
    <text evidence="5">The sequence shown here is derived from an EMBL/GenBank/DDBJ whole genome shotgun (WGS) entry which is preliminary data.</text>
</comment>
<dbReference type="Gene3D" id="3.30.70.920">
    <property type="match status" value="1"/>
</dbReference>
<evidence type="ECO:0000256" key="3">
    <source>
        <dbReference type="ARBA" id="ARBA00023163"/>
    </source>
</evidence>
<evidence type="ECO:0000256" key="2">
    <source>
        <dbReference type="ARBA" id="ARBA00023125"/>
    </source>
</evidence>
<dbReference type="eggNOG" id="COG1522">
    <property type="taxonomic scope" value="Bacteria"/>
</dbReference>
<dbReference type="InterPro" id="IPR011008">
    <property type="entry name" value="Dimeric_a/b-barrel"/>
</dbReference>
<dbReference type="InterPro" id="IPR000485">
    <property type="entry name" value="AsnC-type_HTH_dom"/>
</dbReference>
<dbReference type="InterPro" id="IPR036388">
    <property type="entry name" value="WH-like_DNA-bd_sf"/>
</dbReference>
<dbReference type="PRINTS" id="PR00033">
    <property type="entry name" value="HTHASNC"/>
</dbReference>